<name>A0ABT7YI80_9ACTN</name>
<feature type="binding site" evidence="5">
    <location>
        <position position="280"/>
    </location>
    <ligand>
        <name>pyridoxal 5'-phosphate</name>
        <dbReference type="ChEBI" id="CHEBI:597326"/>
    </ligand>
</feature>
<proteinExistence type="inferred from homology"/>
<dbReference type="HAMAP" id="MF_01107">
    <property type="entry name" value="ArgD_aminotrans_3"/>
    <property type="match status" value="1"/>
</dbReference>
<dbReference type="PANTHER" id="PTHR11986">
    <property type="entry name" value="AMINOTRANSFERASE CLASS III"/>
    <property type="match status" value="1"/>
</dbReference>
<organism evidence="7 8">
    <name type="scientific">Glycomyces tritici</name>
    <dbReference type="NCBI Taxonomy" id="2665176"/>
    <lineage>
        <taxon>Bacteria</taxon>
        <taxon>Bacillati</taxon>
        <taxon>Actinomycetota</taxon>
        <taxon>Actinomycetes</taxon>
        <taxon>Glycomycetales</taxon>
        <taxon>Glycomycetaceae</taxon>
        <taxon>Glycomyces</taxon>
    </lineage>
</organism>
<dbReference type="EC" id="2.6.1.11" evidence="5"/>
<comment type="similarity">
    <text evidence="5">Belongs to the class-III pyridoxal-phosphate-dependent aminotransferase family. ArgD subfamily.</text>
</comment>
<evidence type="ECO:0000256" key="1">
    <source>
        <dbReference type="ARBA" id="ARBA00022576"/>
    </source>
</evidence>
<feature type="binding site" evidence="5">
    <location>
        <begin position="107"/>
        <end position="108"/>
    </location>
    <ligand>
        <name>pyridoxal 5'-phosphate</name>
        <dbReference type="ChEBI" id="CHEBI:597326"/>
    </ligand>
</feature>
<dbReference type="InterPro" id="IPR015422">
    <property type="entry name" value="PyrdxlP-dep_Trfase_small"/>
</dbReference>
<dbReference type="InterPro" id="IPR049704">
    <property type="entry name" value="Aminotrans_3_PPA_site"/>
</dbReference>
<dbReference type="PIRSF" id="PIRSF000521">
    <property type="entry name" value="Transaminase_4ab_Lys_Orn"/>
    <property type="match status" value="1"/>
</dbReference>
<keyword evidence="3 5" id="KW-0808">Transferase</keyword>
<accession>A0ABT7YI80</accession>
<comment type="subunit">
    <text evidence="5">Homodimer.</text>
</comment>
<evidence type="ECO:0000256" key="3">
    <source>
        <dbReference type="ARBA" id="ARBA00022679"/>
    </source>
</evidence>
<evidence type="ECO:0000256" key="4">
    <source>
        <dbReference type="ARBA" id="ARBA00022898"/>
    </source>
</evidence>
<evidence type="ECO:0000313" key="7">
    <source>
        <dbReference type="EMBL" id="MDN3238347.1"/>
    </source>
</evidence>
<dbReference type="CDD" id="cd00610">
    <property type="entry name" value="OAT_like"/>
    <property type="match status" value="1"/>
</dbReference>
<dbReference type="Proteomes" id="UP001171902">
    <property type="component" value="Unassembled WGS sequence"/>
</dbReference>
<keyword evidence="1 5" id="KW-0032">Aminotransferase</keyword>
<comment type="subcellular location">
    <subcellularLocation>
        <location evidence="5">Cytoplasm</location>
    </subcellularLocation>
</comment>
<evidence type="ECO:0000256" key="6">
    <source>
        <dbReference type="SAM" id="MobiDB-lite"/>
    </source>
</evidence>
<evidence type="ECO:0000313" key="8">
    <source>
        <dbReference type="Proteomes" id="UP001171902"/>
    </source>
</evidence>
<keyword evidence="2 5" id="KW-0028">Amino-acid biosynthesis</keyword>
<protein>
    <recommendedName>
        <fullName evidence="5">Acetylornithine aminotransferase</fullName>
        <shortName evidence="5">ACOAT</shortName>
        <ecNumber evidence="5">2.6.1.11</ecNumber>
    </recommendedName>
</protein>
<dbReference type="NCBIfam" id="NF002874">
    <property type="entry name" value="PRK03244.1"/>
    <property type="match status" value="1"/>
</dbReference>
<dbReference type="InterPro" id="IPR015424">
    <property type="entry name" value="PyrdxlP-dep_Trfase"/>
</dbReference>
<comment type="cofactor">
    <cofactor evidence="5">
        <name>pyridoxal 5'-phosphate</name>
        <dbReference type="ChEBI" id="CHEBI:597326"/>
    </cofactor>
    <text evidence="5">Binds 1 pyridoxal phosphate per subunit.</text>
</comment>
<keyword evidence="5" id="KW-0055">Arginine biosynthesis</keyword>
<dbReference type="Gene3D" id="3.40.640.10">
    <property type="entry name" value="Type I PLP-dependent aspartate aminotransferase-like (Major domain)"/>
    <property type="match status" value="1"/>
</dbReference>
<sequence>MTYSEQIKARYTAALMGNYGLPPVALREGEGRYVTDVDGNAYLDMIGGIAVSSLGHNHPALVEAISQQAARLAHTSNLFLHEKEVELAEKLLELWGNPGKAFLCNSGTEANEAALKLAILHGAATGKTRIVATENGFHGRSLGALSITGKAAIREPFAPFGRDVVFVPYGDADALKAAVDDTVSAVFLEPTQGETGVIPAPAGYLKAARELTTEHNALLVLDEIQSGFGRTGAWFAHHAEGIVPDVVTLAKGLGGGVPIGAVLATDEAAALFTKGVHGSTFGGNPIACAASLAVIDTIERDHLFENVLALGRRLGDRLLADPRVSEVRGQALWRGVNLTEPVAAAVVEHLVGLGVLANAPRPDTVRIAPPLTITAAELDAFCDKLIEALDTVHPHPSPHPPAPLHDAAPQTGGASPREPHAPGGRP</sequence>
<comment type="miscellaneous">
    <text evidence="5">May also have succinyldiaminopimelate aminotransferase activity, thus carrying out the corresponding step in lysine biosynthesis.</text>
</comment>
<dbReference type="InterPro" id="IPR004636">
    <property type="entry name" value="AcOrn/SuccOrn_fam"/>
</dbReference>
<keyword evidence="4 5" id="KW-0663">Pyridoxal phosphate</keyword>
<feature type="binding site" evidence="5">
    <location>
        <position position="140"/>
    </location>
    <ligand>
        <name>N(2)-acetyl-L-ornithine</name>
        <dbReference type="ChEBI" id="CHEBI:57805"/>
    </ligand>
</feature>
<dbReference type="InterPro" id="IPR015421">
    <property type="entry name" value="PyrdxlP-dep_Trfase_major"/>
</dbReference>
<dbReference type="InterPro" id="IPR005814">
    <property type="entry name" value="Aminotrans_3"/>
</dbReference>
<dbReference type="PROSITE" id="PS00600">
    <property type="entry name" value="AA_TRANSFER_CLASS_3"/>
    <property type="match status" value="1"/>
</dbReference>
<feature type="binding site" evidence="5">
    <location>
        <begin position="222"/>
        <end position="225"/>
    </location>
    <ligand>
        <name>pyridoxal 5'-phosphate</name>
        <dbReference type="ChEBI" id="CHEBI:597326"/>
    </ligand>
</feature>
<keyword evidence="5" id="KW-0963">Cytoplasm</keyword>
<feature type="binding site" evidence="5">
    <location>
        <position position="137"/>
    </location>
    <ligand>
        <name>pyridoxal 5'-phosphate</name>
        <dbReference type="ChEBI" id="CHEBI:597326"/>
    </ligand>
</feature>
<dbReference type="Gene3D" id="3.90.1150.10">
    <property type="entry name" value="Aspartate Aminotransferase, domain 1"/>
    <property type="match status" value="1"/>
</dbReference>
<dbReference type="SUPFAM" id="SSF53383">
    <property type="entry name" value="PLP-dependent transferases"/>
    <property type="match status" value="1"/>
</dbReference>
<dbReference type="InterPro" id="IPR050103">
    <property type="entry name" value="Class-III_PLP-dep_AT"/>
</dbReference>
<dbReference type="Pfam" id="PF00202">
    <property type="entry name" value="Aminotran_3"/>
    <property type="match status" value="1"/>
</dbReference>
<feature type="modified residue" description="N6-(pyridoxal phosphate)lysine" evidence="5">
    <location>
        <position position="251"/>
    </location>
</feature>
<gene>
    <name evidence="5" type="primary">argD</name>
    <name evidence="7" type="ORF">QWI33_01315</name>
</gene>
<feature type="region of interest" description="Disordered" evidence="6">
    <location>
        <begin position="392"/>
        <end position="426"/>
    </location>
</feature>
<dbReference type="RefSeq" id="WP_289954108.1">
    <property type="nucleotide sequence ID" value="NZ_JAUEMJ010000001.1"/>
</dbReference>
<comment type="caution">
    <text evidence="7">The sequence shown here is derived from an EMBL/GenBank/DDBJ whole genome shotgun (WGS) entry which is preliminary data.</text>
</comment>
<feature type="binding site" evidence="5">
    <location>
        <position position="279"/>
    </location>
    <ligand>
        <name>N(2)-acetyl-L-ornithine</name>
        <dbReference type="ChEBI" id="CHEBI:57805"/>
    </ligand>
</feature>
<evidence type="ECO:0000256" key="2">
    <source>
        <dbReference type="ARBA" id="ARBA00022605"/>
    </source>
</evidence>
<dbReference type="PANTHER" id="PTHR11986:SF79">
    <property type="entry name" value="ACETYLORNITHINE AMINOTRANSFERASE, MITOCHONDRIAL"/>
    <property type="match status" value="1"/>
</dbReference>
<keyword evidence="8" id="KW-1185">Reference proteome</keyword>
<dbReference type="NCBIfam" id="TIGR00707">
    <property type="entry name" value="argD"/>
    <property type="match status" value="1"/>
</dbReference>
<dbReference type="GO" id="GO:0003992">
    <property type="term" value="F:N2-acetyl-L-ornithine:2-oxoglutarate 5-aminotransferase activity"/>
    <property type="evidence" value="ECO:0007669"/>
    <property type="project" value="UniProtKB-EC"/>
</dbReference>
<comment type="pathway">
    <text evidence="5">Amino-acid biosynthesis; L-arginine biosynthesis; N(2)-acetyl-L-ornithine from L-glutamate: step 4/4.</text>
</comment>
<dbReference type="EMBL" id="JAUEMJ010000001">
    <property type="protein sequence ID" value="MDN3238347.1"/>
    <property type="molecule type" value="Genomic_DNA"/>
</dbReference>
<reference evidence="7" key="1">
    <citation type="submission" date="2023-06" db="EMBL/GenBank/DDBJ databases">
        <title>Gycomyces niveus sp.nov., a novel actinomycete isolated from soil in Shouguang.</title>
        <authorList>
            <person name="Yang X."/>
            <person name="Zhao J."/>
        </authorList>
    </citation>
    <scope>NUCLEOTIDE SEQUENCE</scope>
    <source>
        <strain evidence="7">NEAU C2</strain>
    </source>
</reference>
<evidence type="ECO:0000256" key="5">
    <source>
        <dbReference type="HAMAP-Rule" id="MF_01107"/>
    </source>
</evidence>
<comment type="catalytic activity">
    <reaction evidence="5">
        <text>N(2)-acetyl-L-ornithine + 2-oxoglutarate = N-acetyl-L-glutamate 5-semialdehyde + L-glutamate</text>
        <dbReference type="Rhea" id="RHEA:18049"/>
        <dbReference type="ChEBI" id="CHEBI:16810"/>
        <dbReference type="ChEBI" id="CHEBI:29123"/>
        <dbReference type="ChEBI" id="CHEBI:29985"/>
        <dbReference type="ChEBI" id="CHEBI:57805"/>
        <dbReference type="EC" id="2.6.1.11"/>
    </reaction>
</comment>